<feature type="compositionally biased region" description="Low complexity" evidence="1">
    <location>
        <begin position="365"/>
        <end position="380"/>
    </location>
</feature>
<reference evidence="2" key="1">
    <citation type="submission" date="2020-02" db="EMBL/GenBank/DDBJ databases">
        <authorList>
            <person name="Meier V. D."/>
        </authorList>
    </citation>
    <scope>NUCLEOTIDE SEQUENCE</scope>
    <source>
        <strain evidence="2">AVDCRST_MAG41</strain>
    </source>
</reference>
<protein>
    <submittedName>
        <fullName evidence="2">FIG00907047: phosphodiesterase/nucleotide pyrophosphatase</fullName>
    </submittedName>
</protein>
<feature type="compositionally biased region" description="Basic residues" evidence="1">
    <location>
        <begin position="278"/>
        <end position="298"/>
    </location>
</feature>
<accession>A0A6J4IW42</accession>
<gene>
    <name evidence="2" type="ORF">AVDCRST_MAG41-2340</name>
</gene>
<feature type="non-terminal residue" evidence="2">
    <location>
        <position position="465"/>
    </location>
</feature>
<feature type="compositionally biased region" description="Gly residues" evidence="1">
    <location>
        <begin position="204"/>
        <end position="220"/>
    </location>
</feature>
<dbReference type="EMBL" id="CADCTP010000217">
    <property type="protein sequence ID" value="CAA9260321.1"/>
    <property type="molecule type" value="Genomic_DNA"/>
</dbReference>
<feature type="compositionally biased region" description="Low complexity" evidence="1">
    <location>
        <begin position="243"/>
        <end position="257"/>
    </location>
</feature>
<feature type="region of interest" description="Disordered" evidence="1">
    <location>
        <begin position="1"/>
        <end position="20"/>
    </location>
</feature>
<feature type="compositionally biased region" description="Low complexity" evidence="1">
    <location>
        <begin position="403"/>
        <end position="421"/>
    </location>
</feature>
<feature type="compositionally biased region" description="Basic and acidic residues" evidence="1">
    <location>
        <begin position="1"/>
        <end position="11"/>
    </location>
</feature>
<feature type="non-terminal residue" evidence="2">
    <location>
        <position position="1"/>
    </location>
</feature>
<feature type="region of interest" description="Disordered" evidence="1">
    <location>
        <begin position="166"/>
        <end position="465"/>
    </location>
</feature>
<organism evidence="2">
    <name type="scientific">uncultured Mycobacteriales bacterium</name>
    <dbReference type="NCBI Taxonomy" id="581187"/>
    <lineage>
        <taxon>Bacteria</taxon>
        <taxon>Bacillati</taxon>
        <taxon>Actinomycetota</taxon>
        <taxon>Actinomycetes</taxon>
        <taxon>Mycobacteriales</taxon>
        <taxon>environmental samples</taxon>
    </lineage>
</organism>
<proteinExistence type="predicted"/>
<feature type="compositionally biased region" description="Basic residues" evidence="1">
    <location>
        <begin position="348"/>
        <end position="360"/>
    </location>
</feature>
<feature type="compositionally biased region" description="Basic residues" evidence="1">
    <location>
        <begin position="435"/>
        <end position="448"/>
    </location>
</feature>
<sequence>EDRCGARRGRPDPQGAAAHAAAVGVRGCRVPGPAGPHLPRRHLHRAGVHAHRADRHRPRHRRQRVVLPGPRRGVPLAAAQRAGAGGEGLGRRPPVGPGLLGGQPLLVVRDGRGHRDAGDAAADLPRRRAQVAGRVHPAAGAARPAGPRARRLPAVHVLGADRRHHLLPVDRPGRPPGARHRPAEPHARLPAAPGLRPPAVRPGRPGGGGRRGRAGRGAGAAAGRLHRVRRGGGGAVRVRDHAGLPAGRHQPGAAPGRAAGGVHPGRHGVPRPVDVPRLRRRRPPGRPRLRPAARRRGRGPVTAGRAARGRLGARRGRRQGRPRGGPRARRRAGVRGRPGRLVHLLLLARRRPRPRLRPRRRDPPQARLRPGRALLRPGRQAGQGEGGGDPAAQEGRPAVLHVGGPARPLARPRFARPAAGGVRRRRLTRAAVLGPRRRTGPAAGHRRQGSPAPPRRGRAGRRTLL</sequence>
<name>A0A6J4IW42_9ACTN</name>
<evidence type="ECO:0000313" key="2">
    <source>
        <dbReference type="EMBL" id="CAA9260321.1"/>
    </source>
</evidence>
<feature type="compositionally biased region" description="Basic residues" evidence="1">
    <location>
        <begin position="455"/>
        <end position="465"/>
    </location>
</feature>
<feature type="compositionally biased region" description="Basic residues" evidence="1">
    <location>
        <begin position="307"/>
        <end position="340"/>
    </location>
</feature>
<dbReference type="AlphaFoldDB" id="A0A6J4IW42"/>
<evidence type="ECO:0000256" key="1">
    <source>
        <dbReference type="SAM" id="MobiDB-lite"/>
    </source>
</evidence>